<evidence type="ECO:0000313" key="23">
    <source>
        <dbReference type="Proteomes" id="UP000002316"/>
    </source>
</evidence>
<keyword evidence="12 20" id="KW-1133">Transmembrane helix</keyword>
<keyword evidence="11" id="KW-0460">Magnesium</keyword>
<name>D0A5D5_TRYB9</name>
<dbReference type="AlphaFoldDB" id="D0A5D5"/>
<evidence type="ECO:0000256" key="11">
    <source>
        <dbReference type="ARBA" id="ARBA00022842"/>
    </source>
</evidence>
<comment type="similarity">
    <text evidence="5">Belongs to the adenylyl cyclase class-3 family.</text>
</comment>
<reference evidence="23" key="1">
    <citation type="journal article" date="2010" name="PLoS Negl. Trop. Dis.">
        <title>The genome sequence of Trypanosoma brucei gambiense, causative agent of chronic human african trypanosomiasis.</title>
        <authorList>
            <person name="Jackson A.P."/>
            <person name="Sanders M."/>
            <person name="Berry A."/>
            <person name="McQuillan J."/>
            <person name="Aslett M.A."/>
            <person name="Quail M.A."/>
            <person name="Chukualim B."/>
            <person name="Capewell P."/>
            <person name="MacLeod A."/>
            <person name="Melville S.E."/>
            <person name="Gibson W."/>
            <person name="Barry J.D."/>
            <person name="Berriman M."/>
            <person name="Hertz-Fowler C."/>
        </authorList>
    </citation>
    <scope>NUCLEOTIDE SEQUENCE [LARGE SCALE GENOMIC DNA]</scope>
    <source>
        <strain evidence="23">MHOM/CI/86/DAL972</strain>
    </source>
</reference>
<evidence type="ECO:0000256" key="14">
    <source>
        <dbReference type="ARBA" id="ARBA00023136"/>
    </source>
</evidence>
<keyword evidence="10" id="KW-0067">ATP-binding</keyword>
<dbReference type="SMART" id="SM00044">
    <property type="entry name" value="CYCc"/>
    <property type="match status" value="1"/>
</dbReference>
<protein>
    <recommendedName>
        <fullName evidence="6">adenylate cyclase</fullName>
        <ecNumber evidence="6">4.6.1.1</ecNumber>
    </recommendedName>
    <alternativeName>
        <fullName evidence="18">ATP pyrophosphate-lyase</fullName>
    </alternativeName>
    <alternativeName>
        <fullName evidence="19">Adenylyl cyclase</fullName>
    </alternativeName>
</protein>
<dbReference type="GO" id="GO:0006171">
    <property type="term" value="P:cAMP biosynthetic process"/>
    <property type="evidence" value="ECO:0007669"/>
    <property type="project" value="UniProtKB-KW"/>
</dbReference>
<keyword evidence="13" id="KW-0115">cAMP biosynthesis</keyword>
<organism evidence="22 23">
    <name type="scientific">Trypanosoma brucei gambiense (strain MHOM/CI/86/DAL972)</name>
    <dbReference type="NCBI Taxonomy" id="679716"/>
    <lineage>
        <taxon>Eukaryota</taxon>
        <taxon>Discoba</taxon>
        <taxon>Euglenozoa</taxon>
        <taxon>Kinetoplastea</taxon>
        <taxon>Metakinetoplastina</taxon>
        <taxon>Trypanosomatida</taxon>
        <taxon>Trypanosomatidae</taxon>
        <taxon>Trypanosoma</taxon>
    </lineage>
</organism>
<dbReference type="RefSeq" id="XP_011779150.1">
    <property type="nucleotide sequence ID" value="XM_011780848.1"/>
</dbReference>
<dbReference type="PANTHER" id="PTHR43081">
    <property type="entry name" value="ADENYLATE CYCLASE, TERMINAL-DIFFERENTIATION SPECIFIC-RELATED"/>
    <property type="match status" value="1"/>
</dbReference>
<evidence type="ECO:0000259" key="21">
    <source>
        <dbReference type="PROSITE" id="PS50125"/>
    </source>
</evidence>
<evidence type="ECO:0000256" key="1">
    <source>
        <dbReference type="ARBA" id="ARBA00001593"/>
    </source>
</evidence>
<keyword evidence="9" id="KW-0547">Nucleotide-binding</keyword>
<evidence type="ECO:0000256" key="13">
    <source>
        <dbReference type="ARBA" id="ARBA00022998"/>
    </source>
</evidence>
<proteinExistence type="inferred from homology"/>
<dbReference type="FunFam" id="3.30.70.1230:FF:000022">
    <property type="entry name" value="Receptor-type adenylate cyclase GRESAG 4, putative"/>
    <property type="match status" value="1"/>
</dbReference>
<evidence type="ECO:0000256" key="6">
    <source>
        <dbReference type="ARBA" id="ARBA00012201"/>
    </source>
</evidence>
<dbReference type="SUPFAM" id="SSF55073">
    <property type="entry name" value="Nucleotide cyclase"/>
    <property type="match status" value="1"/>
</dbReference>
<dbReference type="Pfam" id="PF25493">
    <property type="entry name" value="Peripla_BP_A-cyclase"/>
    <property type="match status" value="1"/>
</dbReference>
<evidence type="ECO:0000313" key="22">
    <source>
        <dbReference type="EMBL" id="CBH16886.1"/>
    </source>
</evidence>
<dbReference type="EC" id="4.6.1.1" evidence="6"/>
<evidence type="ECO:0000256" key="3">
    <source>
        <dbReference type="ARBA" id="ARBA00002708"/>
    </source>
</evidence>
<accession>D0A5D5</accession>
<evidence type="ECO:0000256" key="17">
    <source>
        <dbReference type="ARBA" id="ARBA00023239"/>
    </source>
</evidence>
<evidence type="ECO:0000256" key="4">
    <source>
        <dbReference type="ARBA" id="ARBA00004141"/>
    </source>
</evidence>
<keyword evidence="17 22" id="KW-0456">Lyase</keyword>
<dbReference type="Pfam" id="PF00211">
    <property type="entry name" value="Guanylate_cyc"/>
    <property type="match status" value="1"/>
</dbReference>
<dbReference type="GO" id="GO:0005524">
    <property type="term" value="F:ATP binding"/>
    <property type="evidence" value="ECO:0007669"/>
    <property type="project" value="UniProtKB-KW"/>
</dbReference>
<evidence type="ECO:0000256" key="2">
    <source>
        <dbReference type="ARBA" id="ARBA00001946"/>
    </source>
</evidence>
<keyword evidence="15" id="KW-0675">Receptor</keyword>
<evidence type="ECO:0000256" key="8">
    <source>
        <dbReference type="ARBA" id="ARBA00022723"/>
    </source>
</evidence>
<evidence type="ECO:0000256" key="19">
    <source>
        <dbReference type="ARBA" id="ARBA00032637"/>
    </source>
</evidence>
<dbReference type="InterPro" id="IPR028082">
    <property type="entry name" value="Peripla_BP_I"/>
</dbReference>
<dbReference type="GO" id="GO:0046872">
    <property type="term" value="F:metal ion binding"/>
    <property type="evidence" value="ECO:0007669"/>
    <property type="project" value="UniProtKB-KW"/>
</dbReference>
<evidence type="ECO:0000256" key="18">
    <source>
        <dbReference type="ARBA" id="ARBA00032597"/>
    </source>
</evidence>
<dbReference type="Pfam" id="PF25495">
    <property type="entry name" value="Peripla_BP_A-cyclase_1"/>
    <property type="match status" value="1"/>
</dbReference>
<feature type="domain" description="Guanylate cyclase" evidence="21">
    <location>
        <begin position="901"/>
        <end position="1055"/>
    </location>
</feature>
<dbReference type="CDD" id="cd07302">
    <property type="entry name" value="CHD"/>
    <property type="match status" value="1"/>
</dbReference>
<dbReference type="GO" id="GO:0035556">
    <property type="term" value="P:intracellular signal transduction"/>
    <property type="evidence" value="ECO:0007669"/>
    <property type="project" value="InterPro"/>
</dbReference>
<dbReference type="PROSITE" id="PS50125">
    <property type="entry name" value="GUANYLATE_CYCLASE_2"/>
    <property type="match status" value="1"/>
</dbReference>
<gene>
    <name evidence="22" type="ORF">TbgDal_XI10</name>
</gene>
<dbReference type="Proteomes" id="UP000002316">
    <property type="component" value="Chromosome 11"/>
</dbReference>
<keyword evidence="16" id="KW-0325">Glycoprotein</keyword>
<dbReference type="Gene3D" id="3.30.70.1230">
    <property type="entry name" value="Nucleotide cyclase"/>
    <property type="match status" value="1"/>
</dbReference>
<dbReference type="InterPro" id="IPR029787">
    <property type="entry name" value="Nucleotide_cyclase"/>
</dbReference>
<dbReference type="InterPro" id="IPR001054">
    <property type="entry name" value="A/G_cyclase"/>
</dbReference>
<comment type="catalytic activity">
    <reaction evidence="1">
        <text>ATP = 3',5'-cyclic AMP + diphosphate</text>
        <dbReference type="Rhea" id="RHEA:15389"/>
        <dbReference type="ChEBI" id="CHEBI:30616"/>
        <dbReference type="ChEBI" id="CHEBI:33019"/>
        <dbReference type="ChEBI" id="CHEBI:58165"/>
        <dbReference type="EC" id="4.6.1.1"/>
    </reaction>
</comment>
<dbReference type="EMBL" id="FN554974">
    <property type="protein sequence ID" value="CBH16886.1"/>
    <property type="molecule type" value="Genomic_DNA"/>
</dbReference>
<evidence type="ECO:0000256" key="7">
    <source>
        <dbReference type="ARBA" id="ARBA00022692"/>
    </source>
</evidence>
<evidence type="ECO:0000256" key="5">
    <source>
        <dbReference type="ARBA" id="ARBA00005381"/>
    </source>
</evidence>
<dbReference type="InterPro" id="IPR050697">
    <property type="entry name" value="Adenylyl/Guanylyl_Cyclase_3/4"/>
</dbReference>
<dbReference type="SUPFAM" id="SSF53822">
    <property type="entry name" value="Periplasmic binding protein-like I"/>
    <property type="match status" value="1"/>
</dbReference>
<keyword evidence="8" id="KW-0479">Metal-binding</keyword>
<keyword evidence="7 20" id="KW-0812">Transmembrane</keyword>
<dbReference type="InterPro" id="IPR057398">
    <property type="entry name" value="GRESAG4.1/3_peripasmic_2"/>
</dbReference>
<comment type="cofactor">
    <cofactor evidence="2">
        <name>Mg(2+)</name>
        <dbReference type="ChEBI" id="CHEBI:18420"/>
    </cofactor>
</comment>
<feature type="transmembrane region" description="Helical" evidence="20">
    <location>
        <begin position="858"/>
        <end position="881"/>
    </location>
</feature>
<dbReference type="GO" id="GO:0016020">
    <property type="term" value="C:membrane"/>
    <property type="evidence" value="ECO:0007669"/>
    <property type="project" value="UniProtKB-SubCell"/>
</dbReference>
<evidence type="ECO:0000256" key="20">
    <source>
        <dbReference type="SAM" id="Phobius"/>
    </source>
</evidence>
<evidence type="ECO:0000256" key="9">
    <source>
        <dbReference type="ARBA" id="ARBA00022741"/>
    </source>
</evidence>
<evidence type="ECO:0000256" key="10">
    <source>
        <dbReference type="ARBA" id="ARBA00022840"/>
    </source>
</evidence>
<dbReference type="KEGG" id="tbg:TbgDal_XI10"/>
<dbReference type="GO" id="GO:0004016">
    <property type="term" value="F:adenylate cyclase activity"/>
    <property type="evidence" value="ECO:0007669"/>
    <property type="project" value="UniProtKB-EC"/>
</dbReference>
<dbReference type="PANTHER" id="PTHR43081:SF1">
    <property type="entry name" value="ADENYLATE CYCLASE, TERMINAL-DIFFERENTIATION SPECIFIC"/>
    <property type="match status" value="1"/>
</dbReference>
<sequence length="1241" mass="139893">MCYRDAITTMEAVTFHSPPVPTNRSVPRMANNRRHAHIRKLLFAALVTTVVLMRTVRASDKVTVKVLNLMYNMKADVEIVNSLNAGLSASLATNSVEKASDFEISLQTPSSYNQTIEETFNDAVKNSKEQLLVIVGPLGNQNVLWIRDKLEEHDLVAFAPLSYSDEVRGWNPHFYYPSVEPKAELLALIRYVVVFLRLRRVGFMYLKGTNFGDSSYTFTEQVMSMMGYKLCGTFVIDGNVNERIGDDVFDREWEKFVKTRPQAVLLFGSPHDTTKKFIQYLVREDHHTADAFVLTTSSSQTFLLNTWKEALEETNTELKPGQLIITGTGPLGSDTRYKIIQRFREEMTKYLNANENWGGFAKPEHFDTNHNSGELMVLGWLAGEMLMRALVDSISLTNRTLFRLSLYNQRRYLIDDMVIGDFGGECGSAAQLQGAVCRCNQGGSVVYMKEVVEKYQFASLRRGFFLQKGSECGTLSVPLYAPMSSSIIMMADMENAHRANLRYYRGIFATFLRIFGEGRDRLYLHSLNSSYSGAAKDLIDTLDERIVSAVFGVVTNEVLTTPGVIFFDPMVVFPQVSTFKRNVIHFFPTLTQELYVLAQYFSRLTNHIAHTIIRSDEAAEVAEVLSMSLMTFGASLGSRVLLNEHVSDIHMEHLKHGGDVFILGLTTPDVKTISKYLDTHPQARVFITFTDLLLYYEELKLEFSVTANAKAQRLLFATSLPHWADNSSTSETIIAYHEAILDPSQWSPMSLRGFAIARVMQTLLLPMKKVSSSLLSDEIFWQTSFVVDDMRYGPFSDADCIANGVQLSGNCVWNYGATDISVWSFGRVLDPTLPVMQEPVTPSIVYKKIRVQLSSSQVVGIIIGLVFALLLFVTLGVALYCTISNKRDNELAPRQPTDPVTLIFTDIESSTAQWATYPDIMTEAVAAHHRMIRQLVLKHDCYEVKTIGDSFMIACQDPFKAVQLAADLQLMFLHNDWGTDALDNFYREFEETNAKEDNEYTSPTACLDSEVYCRLWSGLRVRIGIHTGLCDIRHDEVTKGFDYYGPTTNMAARTESVANGGQVLLTHATYMSLSESQRHQLDVTALGPVQLRGVPQPVQLYQLNAVPGRTFVALRLDHDYYFEDGNETTNSTSENSSSHVELSESAQMIMSSLQMLLATFKGQQREKLLMPYCERWRVPLPRTNTEEWNDEYCREVIHRIAAKVGRVADHYAGTHSNHSITTLSSTSVVIISDNKILLDED</sequence>
<comment type="subcellular location">
    <subcellularLocation>
        <location evidence="4">Membrane</location>
        <topology evidence="4">Multi-pass membrane protein</topology>
    </subcellularLocation>
</comment>
<dbReference type="FunFam" id="3.40.50.2300:FF:000162">
    <property type="entry name" value="Receptor-type adenylate cyclase GRESAG 4, putative"/>
    <property type="match status" value="1"/>
</dbReference>
<dbReference type="InterPro" id="IPR057399">
    <property type="entry name" value="GRESAG4.1/3_peripasmic_1"/>
</dbReference>
<evidence type="ECO:0000256" key="15">
    <source>
        <dbReference type="ARBA" id="ARBA00023170"/>
    </source>
</evidence>
<evidence type="ECO:0000256" key="12">
    <source>
        <dbReference type="ARBA" id="ARBA00022989"/>
    </source>
</evidence>
<dbReference type="GeneID" id="23866131"/>
<comment type="function">
    <text evidence="3">Could act as a receptor for an unknown ligand.</text>
</comment>
<keyword evidence="14 20" id="KW-0472">Membrane</keyword>
<dbReference type="VEuPathDB" id="TriTrypDB:Tbg972.11.10"/>
<evidence type="ECO:0000256" key="16">
    <source>
        <dbReference type="ARBA" id="ARBA00023180"/>
    </source>
</evidence>